<gene>
    <name evidence="11" type="ORF">MKK02DRAFT_39688</name>
</gene>
<name>A0AA38LX75_9TREE</name>
<feature type="region of interest" description="Disordered" evidence="9">
    <location>
        <begin position="250"/>
        <end position="273"/>
    </location>
</feature>
<evidence type="ECO:0000313" key="12">
    <source>
        <dbReference type="Proteomes" id="UP001164286"/>
    </source>
</evidence>
<evidence type="ECO:0000259" key="10">
    <source>
        <dbReference type="PROSITE" id="PS50103"/>
    </source>
</evidence>
<feature type="region of interest" description="Disordered" evidence="9">
    <location>
        <begin position="429"/>
        <end position="495"/>
    </location>
</feature>
<dbReference type="Pfam" id="PF21803">
    <property type="entry name" value="Nab2-zf4"/>
    <property type="match status" value="1"/>
</dbReference>
<keyword evidence="7" id="KW-0539">Nucleus</keyword>
<dbReference type="Proteomes" id="UP001164286">
    <property type="component" value="Unassembled WGS sequence"/>
</dbReference>
<evidence type="ECO:0000256" key="7">
    <source>
        <dbReference type="ARBA" id="ARBA00023242"/>
    </source>
</evidence>
<dbReference type="RefSeq" id="XP_052949167.1">
    <property type="nucleotide sequence ID" value="XM_053090727.1"/>
</dbReference>
<dbReference type="PANTHER" id="PTHR14738:SF29">
    <property type="entry name" value="ZINC FINGER CCCH DOMAIN-CONTAINING PROTEIN 14"/>
    <property type="match status" value="1"/>
</dbReference>
<dbReference type="InterPro" id="IPR049017">
    <property type="entry name" value="Nab2_Znf4"/>
</dbReference>
<evidence type="ECO:0000256" key="6">
    <source>
        <dbReference type="ARBA" id="ARBA00022833"/>
    </source>
</evidence>
<dbReference type="EMBL" id="JAKWFO010000001">
    <property type="protein sequence ID" value="KAI9639390.1"/>
    <property type="molecule type" value="Genomic_DNA"/>
</dbReference>
<dbReference type="PANTHER" id="PTHR14738">
    <property type="entry name" value="ZINC FINGER CCCH DOMAIN-CONTAINING PROTEIN 14"/>
    <property type="match status" value="1"/>
</dbReference>
<dbReference type="Gene3D" id="1.10.340.40">
    <property type="entry name" value="Nuclear abundant poly(A) RNA-bind protein 2, N-terminal domain"/>
    <property type="match status" value="1"/>
</dbReference>
<dbReference type="GO" id="GO:0005634">
    <property type="term" value="C:nucleus"/>
    <property type="evidence" value="ECO:0007669"/>
    <property type="project" value="UniProtKB-SubCell"/>
</dbReference>
<feature type="region of interest" description="Disordered" evidence="9">
    <location>
        <begin position="136"/>
        <end position="163"/>
    </location>
</feature>
<feature type="zinc finger region" description="C3H1-type" evidence="8">
    <location>
        <begin position="273"/>
        <end position="297"/>
    </location>
</feature>
<dbReference type="AlphaFoldDB" id="A0AA38LX75"/>
<feature type="region of interest" description="Disordered" evidence="9">
    <location>
        <begin position="366"/>
        <end position="392"/>
    </location>
</feature>
<sequence>MTTVAMNSTQQARLQGEVQTELERREWAEPGDNVMAEYVTVLIANGSNRDRVLNEMDDLVGADFDPRFLDWLFDKASDLQRVNEEAVAPAPAAHSPVSSYQANSRILSTALASTREDTNKRKADAETEVANKKRLPDQALPSGPRAMVDGRNLQDRMGPKRGSPMQVRGFAGGRPQMNQGFQPHFRPQPPMQPSFNFFPQQDMMAQMLMMQSSMAQMGQMMAKMAEEKEQTAVAGYGTPQRPVVVPHGTKLGSHTVSPIKPSSSTTGPIPTKPSSKALCKYSVGCSNARCKFSHPSPVADEKTGMVLSDEPCEDGKNCKDAECTKSHVSPAAVLGGTAGPARLLCKYQNCTNPACPFRHEDAEGNAIPAPGLSVKAKPKSAPAPSSDNEDGDVEVVMTSRGLMDGALDDSKSVTACRYGERCTRPDCKFTHPASRATPRPRGSYSARGGTRRPGTFGESVSTTGMNKSKKFGEKLNPSAATFVPPKETEAEVATS</sequence>
<dbReference type="GO" id="GO:0043488">
    <property type="term" value="P:regulation of mRNA stability"/>
    <property type="evidence" value="ECO:0007669"/>
    <property type="project" value="InterPro"/>
</dbReference>
<evidence type="ECO:0000256" key="4">
    <source>
        <dbReference type="ARBA" id="ARBA00022737"/>
    </source>
</evidence>
<proteinExistence type="inferred from homology"/>
<keyword evidence="4" id="KW-0677">Repeat</keyword>
<dbReference type="InterPro" id="IPR040366">
    <property type="entry name" value="Nab2/ZC3H14"/>
</dbReference>
<evidence type="ECO:0000256" key="8">
    <source>
        <dbReference type="PROSITE-ProRule" id="PRU00723"/>
    </source>
</evidence>
<dbReference type="GeneID" id="77729932"/>
<keyword evidence="6 8" id="KW-0862">Zinc</keyword>
<organism evidence="11 12">
    <name type="scientific">Dioszegia hungarica</name>
    <dbReference type="NCBI Taxonomy" id="4972"/>
    <lineage>
        <taxon>Eukaryota</taxon>
        <taxon>Fungi</taxon>
        <taxon>Dikarya</taxon>
        <taxon>Basidiomycota</taxon>
        <taxon>Agaricomycotina</taxon>
        <taxon>Tremellomycetes</taxon>
        <taxon>Tremellales</taxon>
        <taxon>Bulleribasidiaceae</taxon>
        <taxon>Dioszegia</taxon>
    </lineage>
</organism>
<evidence type="ECO:0000256" key="3">
    <source>
        <dbReference type="ARBA" id="ARBA00022723"/>
    </source>
</evidence>
<reference evidence="11" key="1">
    <citation type="journal article" date="2022" name="G3 (Bethesda)">
        <title>High quality genome of the basidiomycete yeast Dioszegia hungarica PDD-24b-2 isolated from cloud water.</title>
        <authorList>
            <person name="Jarrige D."/>
            <person name="Haridas S."/>
            <person name="Bleykasten-Grosshans C."/>
            <person name="Joly M."/>
            <person name="Nadalig T."/>
            <person name="Sancelme M."/>
            <person name="Vuilleumier S."/>
            <person name="Grigoriev I.V."/>
            <person name="Amato P."/>
            <person name="Bringel F."/>
        </authorList>
    </citation>
    <scope>NUCLEOTIDE SEQUENCE</scope>
    <source>
        <strain evidence="11">PDD-24b-2</strain>
    </source>
</reference>
<keyword evidence="5 8" id="KW-0863">Zinc-finger</keyword>
<keyword evidence="3 8" id="KW-0479">Metal-binding</keyword>
<dbReference type="GO" id="GO:0008270">
    <property type="term" value="F:zinc ion binding"/>
    <property type="evidence" value="ECO:0007669"/>
    <property type="project" value="UniProtKB-KW"/>
</dbReference>
<evidence type="ECO:0000313" key="11">
    <source>
        <dbReference type="EMBL" id="KAI9639390.1"/>
    </source>
</evidence>
<comment type="similarity">
    <text evidence="2">Belongs to the ZC3H14 family.</text>
</comment>
<comment type="caution">
    <text evidence="11">The sequence shown here is derived from an EMBL/GenBank/DDBJ whole genome shotgun (WGS) entry which is preliminary data.</text>
</comment>
<protein>
    <recommendedName>
        <fullName evidence="10">C3H1-type domain-containing protein</fullName>
    </recommendedName>
</protein>
<evidence type="ECO:0000256" key="9">
    <source>
        <dbReference type="SAM" id="MobiDB-lite"/>
    </source>
</evidence>
<accession>A0AA38LX75</accession>
<feature type="compositionally biased region" description="Polar residues" evidence="9">
    <location>
        <begin position="252"/>
        <end position="273"/>
    </location>
</feature>
<dbReference type="GO" id="GO:0008143">
    <property type="term" value="F:poly(A) binding"/>
    <property type="evidence" value="ECO:0007669"/>
    <property type="project" value="InterPro"/>
</dbReference>
<dbReference type="GO" id="GO:0005737">
    <property type="term" value="C:cytoplasm"/>
    <property type="evidence" value="ECO:0007669"/>
    <property type="project" value="TreeGrafter"/>
</dbReference>
<dbReference type="InterPro" id="IPR000571">
    <property type="entry name" value="Znf_CCCH"/>
</dbReference>
<feature type="domain" description="C3H1-type" evidence="10">
    <location>
        <begin position="273"/>
        <end position="297"/>
    </location>
</feature>
<evidence type="ECO:0000256" key="2">
    <source>
        <dbReference type="ARBA" id="ARBA00008423"/>
    </source>
</evidence>
<comment type="subcellular location">
    <subcellularLocation>
        <location evidence="1">Nucleus</location>
    </subcellularLocation>
</comment>
<dbReference type="Gene3D" id="4.10.1000.40">
    <property type="match status" value="2"/>
</dbReference>
<dbReference type="Pfam" id="PF14608">
    <property type="entry name" value="zf-CCCH_2"/>
    <property type="match status" value="3"/>
</dbReference>
<evidence type="ECO:0000256" key="1">
    <source>
        <dbReference type="ARBA" id="ARBA00004123"/>
    </source>
</evidence>
<evidence type="ECO:0000256" key="5">
    <source>
        <dbReference type="ARBA" id="ARBA00022771"/>
    </source>
</evidence>
<dbReference type="PROSITE" id="PS50103">
    <property type="entry name" value="ZF_C3H1"/>
    <property type="match status" value="1"/>
</dbReference>
<dbReference type="InterPro" id="IPR043094">
    <property type="entry name" value="Nab2/ZC3H14_N_sf"/>
</dbReference>
<keyword evidence="12" id="KW-1185">Reference proteome</keyword>